<dbReference type="InterPro" id="IPR048279">
    <property type="entry name" value="MdtK-like"/>
</dbReference>
<keyword evidence="7" id="KW-1003">Cell membrane</keyword>
<evidence type="ECO:0000256" key="11">
    <source>
        <dbReference type="ARBA" id="ARBA00023136"/>
    </source>
</evidence>
<evidence type="ECO:0000256" key="1">
    <source>
        <dbReference type="ARBA" id="ARBA00003408"/>
    </source>
</evidence>
<feature type="transmembrane region" description="Helical" evidence="13">
    <location>
        <begin position="390"/>
        <end position="409"/>
    </location>
</feature>
<dbReference type="Proteomes" id="UP001451571">
    <property type="component" value="Chromosome"/>
</dbReference>
<keyword evidence="15" id="KW-1185">Reference proteome</keyword>
<evidence type="ECO:0000256" key="8">
    <source>
        <dbReference type="ARBA" id="ARBA00022692"/>
    </source>
</evidence>
<evidence type="ECO:0000256" key="6">
    <source>
        <dbReference type="ARBA" id="ARBA00022449"/>
    </source>
</evidence>
<feature type="transmembrane region" description="Helical" evidence="13">
    <location>
        <begin position="58"/>
        <end position="79"/>
    </location>
</feature>
<evidence type="ECO:0000256" key="12">
    <source>
        <dbReference type="ARBA" id="ARBA00031636"/>
    </source>
</evidence>
<feature type="transmembrane region" description="Helical" evidence="13">
    <location>
        <begin position="196"/>
        <end position="218"/>
    </location>
</feature>
<keyword evidence="10" id="KW-0406">Ion transport</keyword>
<feature type="transmembrane region" description="Helical" evidence="13">
    <location>
        <begin position="262"/>
        <end position="283"/>
    </location>
</feature>
<keyword evidence="9 13" id="KW-1133">Transmembrane helix</keyword>
<feature type="transmembrane region" description="Helical" evidence="13">
    <location>
        <begin position="99"/>
        <end position="121"/>
    </location>
</feature>
<name>A0ABZ3EZE9_9FIRM</name>
<comment type="similarity">
    <text evidence="3">Belongs to the multi antimicrobial extrusion (MATE) (TC 2.A.66.1) family.</text>
</comment>
<feature type="transmembrane region" description="Helical" evidence="13">
    <location>
        <begin position="17"/>
        <end position="38"/>
    </location>
</feature>
<organism evidence="14 15">
    <name type="scientific">Kineothrix sedimenti</name>
    <dbReference type="NCBI Taxonomy" id="3123317"/>
    <lineage>
        <taxon>Bacteria</taxon>
        <taxon>Bacillati</taxon>
        <taxon>Bacillota</taxon>
        <taxon>Clostridia</taxon>
        <taxon>Lachnospirales</taxon>
        <taxon>Lachnospiraceae</taxon>
        <taxon>Kineothrix</taxon>
    </lineage>
</organism>
<evidence type="ECO:0000313" key="14">
    <source>
        <dbReference type="EMBL" id="XAH75220.1"/>
    </source>
</evidence>
<comment type="subcellular location">
    <subcellularLocation>
        <location evidence="2">Cell membrane</location>
        <topology evidence="2">Multi-pass membrane protein</topology>
    </subcellularLocation>
</comment>
<sequence>MELQKENKMGYMPVNKLLLSMSLPIMVSMLVQALYNIVDSVFVAMINENALTAVSLAFPIQSLMIAVAVGTGVGINAVLSKSLGEKNFEKVNRTAVNGVFLALVSYLVFLVVGLTAVVPFYRSQTMDAQILEYGREYLTIVCVASLGIFIQITFERMLQSTGKTIFTLATQGTGAVINLILDPILIFGLLGMPKLGVAGSAVATVIGQTISGILAVVINHRLNNEVKLNFKGFRPDKEIIKHIYIIGIPSIVMQAMGSLMTYGINLILISFTATATAVFGVYFKLQSFVFMPIFGLNNGMVPIIAYNHGAKKRDRLIKTIKLSIFYAVALMGVGFFIFQMFPYTLLRWFNASEMMFAIGAPALRIISISFLGAGFSIICSSVFQALGNGVYSMTISLIRQLIVLLPAAYLLSKLGNVDYVWWSFPIAEIVALMLSAFFLNRIYHKIIKYIGEGKEINA</sequence>
<keyword evidence="8 13" id="KW-0812">Transmembrane</keyword>
<evidence type="ECO:0000256" key="9">
    <source>
        <dbReference type="ARBA" id="ARBA00022989"/>
    </source>
</evidence>
<evidence type="ECO:0000256" key="2">
    <source>
        <dbReference type="ARBA" id="ARBA00004651"/>
    </source>
</evidence>
<dbReference type="CDD" id="cd13144">
    <property type="entry name" value="MATE_like_4"/>
    <property type="match status" value="1"/>
</dbReference>
<dbReference type="EMBL" id="CP146256">
    <property type="protein sequence ID" value="XAH75220.1"/>
    <property type="molecule type" value="Genomic_DNA"/>
</dbReference>
<feature type="transmembrane region" description="Helical" evidence="13">
    <location>
        <begin position="421"/>
        <end position="439"/>
    </location>
</feature>
<protein>
    <recommendedName>
        <fullName evidence="4">Probable multidrug resistance protein NorM</fullName>
    </recommendedName>
    <alternativeName>
        <fullName evidence="12">Multidrug-efflux transporter</fullName>
    </alternativeName>
</protein>
<dbReference type="InterPro" id="IPR050222">
    <property type="entry name" value="MATE_MdtK"/>
</dbReference>
<dbReference type="RefSeq" id="WP_342758783.1">
    <property type="nucleotide sequence ID" value="NZ_CP146256.1"/>
</dbReference>
<keyword evidence="6" id="KW-0050">Antiport</keyword>
<feature type="transmembrane region" description="Helical" evidence="13">
    <location>
        <begin position="166"/>
        <end position="190"/>
    </location>
</feature>
<evidence type="ECO:0000313" key="15">
    <source>
        <dbReference type="Proteomes" id="UP001451571"/>
    </source>
</evidence>
<gene>
    <name evidence="14" type="ORF">V6984_05540</name>
</gene>
<dbReference type="NCBIfam" id="TIGR00797">
    <property type="entry name" value="matE"/>
    <property type="match status" value="1"/>
</dbReference>
<evidence type="ECO:0000256" key="4">
    <source>
        <dbReference type="ARBA" id="ARBA00020268"/>
    </source>
</evidence>
<evidence type="ECO:0000256" key="3">
    <source>
        <dbReference type="ARBA" id="ARBA00010199"/>
    </source>
</evidence>
<dbReference type="PANTHER" id="PTHR43298">
    <property type="entry name" value="MULTIDRUG RESISTANCE PROTEIN NORM-RELATED"/>
    <property type="match status" value="1"/>
</dbReference>
<evidence type="ECO:0000256" key="7">
    <source>
        <dbReference type="ARBA" id="ARBA00022475"/>
    </source>
</evidence>
<accession>A0ABZ3EZE9</accession>
<comment type="function">
    <text evidence="1">Multidrug efflux pump.</text>
</comment>
<reference evidence="14 15" key="1">
    <citation type="submission" date="2024-02" db="EMBL/GenBank/DDBJ databases">
        <title>Bacterial strain from lacustrine sediment.</title>
        <authorList>
            <person name="Petit C."/>
            <person name="Fadhlaoui K."/>
        </authorList>
    </citation>
    <scope>NUCLEOTIDE SEQUENCE [LARGE SCALE GENOMIC DNA]</scope>
    <source>
        <strain evidence="14 15">IPX-CK</strain>
    </source>
</reference>
<proteinExistence type="inferred from homology"/>
<dbReference type="Pfam" id="PF01554">
    <property type="entry name" value="MatE"/>
    <property type="match status" value="2"/>
</dbReference>
<feature type="transmembrane region" description="Helical" evidence="13">
    <location>
        <begin position="322"/>
        <end position="341"/>
    </location>
</feature>
<dbReference type="PIRSF" id="PIRSF006603">
    <property type="entry name" value="DinF"/>
    <property type="match status" value="1"/>
</dbReference>
<feature type="transmembrane region" description="Helical" evidence="13">
    <location>
        <begin position="137"/>
        <end position="154"/>
    </location>
</feature>
<dbReference type="InterPro" id="IPR002528">
    <property type="entry name" value="MATE_fam"/>
</dbReference>
<keyword evidence="11 13" id="KW-0472">Membrane</keyword>
<evidence type="ECO:0000256" key="10">
    <source>
        <dbReference type="ARBA" id="ARBA00023065"/>
    </source>
</evidence>
<keyword evidence="5" id="KW-0813">Transport</keyword>
<feature type="transmembrane region" description="Helical" evidence="13">
    <location>
        <begin position="361"/>
        <end position="383"/>
    </location>
</feature>
<dbReference type="PANTHER" id="PTHR43298:SF2">
    <property type="entry name" value="FMN_FAD EXPORTER YEEO-RELATED"/>
    <property type="match status" value="1"/>
</dbReference>
<evidence type="ECO:0000256" key="5">
    <source>
        <dbReference type="ARBA" id="ARBA00022448"/>
    </source>
</evidence>
<evidence type="ECO:0000256" key="13">
    <source>
        <dbReference type="SAM" id="Phobius"/>
    </source>
</evidence>